<feature type="transmembrane region" description="Helical" evidence="2">
    <location>
        <begin position="358"/>
        <end position="379"/>
    </location>
</feature>
<reference evidence="3 4" key="1">
    <citation type="submission" date="2018-02" db="EMBL/GenBank/DDBJ databases">
        <title>Reclassifiation of [Polyangium] brachysporum DSM 7029 as Guopingzhaonella breviflexa gen. nov., sp. nov., a member of the family Comamonadaceae.</title>
        <authorList>
            <person name="Tang B."/>
        </authorList>
    </citation>
    <scope>NUCLEOTIDE SEQUENCE [LARGE SCALE GENOMIC DNA]</scope>
    <source>
        <strain evidence="3 4">BCRC 80649</strain>
    </source>
</reference>
<evidence type="ECO:0008006" key="5">
    <source>
        <dbReference type="Google" id="ProtNLM"/>
    </source>
</evidence>
<dbReference type="GO" id="GO:0004713">
    <property type="term" value="F:protein tyrosine kinase activity"/>
    <property type="evidence" value="ECO:0007669"/>
    <property type="project" value="TreeGrafter"/>
</dbReference>
<sequence length="384" mass="42925">MSLAPNTSAEAPKGFKRFFSFVRRHRLFVATVLVPTLLAALYYGVFASDIYVSESRFIVRSPQKQQTGGLGALLQGTGFSGFARAPDDVYTVHDYMLSRDALGLLDEKLDLRGAFSNDRIDRLNRFPSLDFDESFEALHRYYQKRVAVNLDTLSSISTLTVTAFSADKARQMNELLLEAAEQLVNKLNERGRQDLIRFAAAEVAEAERKAKEAALAVAVFRNQQAVVDPERQTTIHLQQISKLQDELILTKTQLAQLRAFTPDNPQLPALQVKARTLQGEIDAEIAKVSGGRSSLTNKAAEFQRLALEREFADRQLAAALVSLEQARNEAQRKQLYLERIVQPNLPDVATEPRRLRSFLAVVALGLVLWGILSMLIAGVREHQD</sequence>
<keyword evidence="2" id="KW-0472">Membrane</keyword>
<dbReference type="PANTHER" id="PTHR32309">
    <property type="entry name" value="TYROSINE-PROTEIN KINASE"/>
    <property type="match status" value="1"/>
</dbReference>
<dbReference type="PANTHER" id="PTHR32309:SF13">
    <property type="entry name" value="FERRIC ENTEROBACTIN TRANSPORT PROTEIN FEPE"/>
    <property type="match status" value="1"/>
</dbReference>
<dbReference type="InterPro" id="IPR050445">
    <property type="entry name" value="Bact_polysacc_biosynth/exp"/>
</dbReference>
<dbReference type="EMBL" id="PSNX01000003">
    <property type="protein sequence ID" value="PPE67327.1"/>
    <property type="molecule type" value="Genomic_DNA"/>
</dbReference>
<evidence type="ECO:0000256" key="1">
    <source>
        <dbReference type="SAM" id="Coils"/>
    </source>
</evidence>
<comment type="caution">
    <text evidence="3">The sequence shown here is derived from an EMBL/GenBank/DDBJ whole genome shotgun (WGS) entry which is preliminary data.</text>
</comment>
<dbReference type="RefSeq" id="WP_104301207.1">
    <property type="nucleotide sequence ID" value="NZ_PSNX01000003.1"/>
</dbReference>
<dbReference type="Proteomes" id="UP000238605">
    <property type="component" value="Unassembled WGS sequence"/>
</dbReference>
<accession>A0A2S5SXN4</accession>
<dbReference type="AlphaFoldDB" id="A0A2S5SXN4"/>
<keyword evidence="4" id="KW-1185">Reference proteome</keyword>
<keyword evidence="2" id="KW-0812">Transmembrane</keyword>
<dbReference type="GO" id="GO:0005886">
    <property type="term" value="C:plasma membrane"/>
    <property type="evidence" value="ECO:0007669"/>
    <property type="project" value="TreeGrafter"/>
</dbReference>
<evidence type="ECO:0000313" key="4">
    <source>
        <dbReference type="Proteomes" id="UP000238605"/>
    </source>
</evidence>
<gene>
    <name evidence="3" type="ORF">C1704_03955</name>
</gene>
<protein>
    <recommendedName>
        <fullName evidence="5">Capsule biosynthesis protein</fullName>
    </recommendedName>
</protein>
<dbReference type="OrthoDB" id="5497849at2"/>
<name>A0A2S5SXN4_9BURK</name>
<evidence type="ECO:0000256" key="2">
    <source>
        <dbReference type="SAM" id="Phobius"/>
    </source>
</evidence>
<evidence type="ECO:0000313" key="3">
    <source>
        <dbReference type="EMBL" id="PPE67327.1"/>
    </source>
</evidence>
<keyword evidence="2" id="KW-1133">Transmembrane helix</keyword>
<feature type="coiled-coil region" evidence="1">
    <location>
        <begin position="166"/>
        <end position="223"/>
    </location>
</feature>
<proteinExistence type="predicted"/>
<organism evidence="3 4">
    <name type="scientific">Caldimonas caldifontis</name>
    <dbReference type="NCBI Taxonomy" id="1452508"/>
    <lineage>
        <taxon>Bacteria</taxon>
        <taxon>Pseudomonadati</taxon>
        <taxon>Pseudomonadota</taxon>
        <taxon>Betaproteobacteria</taxon>
        <taxon>Burkholderiales</taxon>
        <taxon>Sphaerotilaceae</taxon>
        <taxon>Caldimonas</taxon>
    </lineage>
</organism>
<keyword evidence="1" id="KW-0175">Coiled coil</keyword>